<accession>A0ABS9VL39</accession>
<reference evidence="2 3" key="1">
    <citation type="submission" date="2022-03" db="EMBL/GenBank/DDBJ databases">
        <authorList>
            <person name="Jo J.-H."/>
            <person name="Im W.-T."/>
        </authorList>
    </citation>
    <scope>NUCLEOTIDE SEQUENCE [LARGE SCALE GENOMIC DNA]</scope>
    <source>
        <strain evidence="2 3">SM33</strain>
    </source>
</reference>
<gene>
    <name evidence="2" type="ORF">LZ016_06085</name>
</gene>
<feature type="signal peptide" evidence="1">
    <location>
        <begin position="1"/>
        <end position="20"/>
    </location>
</feature>
<dbReference type="Proteomes" id="UP001203058">
    <property type="component" value="Unassembled WGS sequence"/>
</dbReference>
<dbReference type="EMBL" id="JAKZHW010000001">
    <property type="protein sequence ID" value="MCH8615668.1"/>
    <property type="molecule type" value="Genomic_DNA"/>
</dbReference>
<evidence type="ECO:0000313" key="3">
    <source>
        <dbReference type="Proteomes" id="UP001203058"/>
    </source>
</evidence>
<feature type="chain" id="PRO_5046899708" evidence="1">
    <location>
        <begin position="21"/>
        <end position="116"/>
    </location>
</feature>
<sequence length="116" mass="12342">MRKSVLLLGSLLFASSNAFAQPPVVVTGGTAPFQVVSYADLNISSKAGQDRLVHRIRSAAEDICLDSSKEQVKFEAARRHCYSTALDSGMTQMNRAIAERANGATLATASLVISGR</sequence>
<protein>
    <submittedName>
        <fullName evidence="2">UrcA family protein</fullName>
    </submittedName>
</protein>
<dbReference type="InterPro" id="IPR030972">
    <property type="entry name" value="UrcA_uranyl"/>
</dbReference>
<name>A0ABS9VL39_9SPHN</name>
<keyword evidence="1" id="KW-0732">Signal</keyword>
<dbReference type="RefSeq" id="WP_241446496.1">
    <property type="nucleotide sequence ID" value="NZ_JAKZHW010000001.1"/>
</dbReference>
<evidence type="ECO:0000313" key="2">
    <source>
        <dbReference type="EMBL" id="MCH8615668.1"/>
    </source>
</evidence>
<dbReference type="NCBIfam" id="TIGR04433">
    <property type="entry name" value="UrcA_uranyl"/>
    <property type="match status" value="1"/>
</dbReference>
<keyword evidence="3" id="KW-1185">Reference proteome</keyword>
<evidence type="ECO:0000256" key="1">
    <source>
        <dbReference type="SAM" id="SignalP"/>
    </source>
</evidence>
<proteinExistence type="predicted"/>
<organism evidence="2 3">
    <name type="scientific">Sphingomonas telluris</name>
    <dbReference type="NCBI Taxonomy" id="2907998"/>
    <lineage>
        <taxon>Bacteria</taxon>
        <taxon>Pseudomonadati</taxon>
        <taxon>Pseudomonadota</taxon>
        <taxon>Alphaproteobacteria</taxon>
        <taxon>Sphingomonadales</taxon>
        <taxon>Sphingomonadaceae</taxon>
        <taxon>Sphingomonas</taxon>
    </lineage>
</organism>
<comment type="caution">
    <text evidence="2">The sequence shown here is derived from an EMBL/GenBank/DDBJ whole genome shotgun (WGS) entry which is preliminary data.</text>
</comment>